<evidence type="ECO:0000313" key="1">
    <source>
        <dbReference type="EMBL" id="SVB14314.1"/>
    </source>
</evidence>
<dbReference type="InterPro" id="IPR044668">
    <property type="entry name" value="PuuD-like"/>
</dbReference>
<evidence type="ECO:0008006" key="2">
    <source>
        <dbReference type="Google" id="ProtNLM"/>
    </source>
</evidence>
<protein>
    <recommendedName>
        <fullName evidence="2">Glutamine amidotransferase domain-containing protein</fullName>
    </recommendedName>
</protein>
<name>A0A382BKY1_9ZZZZ</name>
<dbReference type="SUPFAM" id="SSF52317">
    <property type="entry name" value="Class I glutamine amidotransferase-like"/>
    <property type="match status" value="1"/>
</dbReference>
<dbReference type="GO" id="GO:0033969">
    <property type="term" value="F:gamma-glutamyl-gamma-aminobutyrate hydrolase activity"/>
    <property type="evidence" value="ECO:0007669"/>
    <property type="project" value="TreeGrafter"/>
</dbReference>
<dbReference type="GO" id="GO:0005829">
    <property type="term" value="C:cytosol"/>
    <property type="evidence" value="ECO:0007669"/>
    <property type="project" value="TreeGrafter"/>
</dbReference>
<dbReference type="Pfam" id="PF07722">
    <property type="entry name" value="Peptidase_C26"/>
    <property type="match status" value="1"/>
</dbReference>
<dbReference type="InterPro" id="IPR029062">
    <property type="entry name" value="Class_I_gatase-like"/>
</dbReference>
<accession>A0A382BKY1</accession>
<organism evidence="1">
    <name type="scientific">marine metagenome</name>
    <dbReference type="NCBI Taxonomy" id="408172"/>
    <lineage>
        <taxon>unclassified sequences</taxon>
        <taxon>metagenomes</taxon>
        <taxon>ecological metagenomes</taxon>
    </lineage>
</organism>
<gene>
    <name evidence="1" type="ORF">METZ01_LOCUS167168</name>
</gene>
<dbReference type="PANTHER" id="PTHR43235">
    <property type="entry name" value="GLUTAMINE AMIDOTRANSFERASE PB2B2.05-RELATED"/>
    <property type="match status" value="1"/>
</dbReference>
<dbReference type="GO" id="GO:0006598">
    <property type="term" value="P:polyamine catabolic process"/>
    <property type="evidence" value="ECO:0007669"/>
    <property type="project" value="TreeGrafter"/>
</dbReference>
<dbReference type="InterPro" id="IPR011697">
    <property type="entry name" value="Peptidase_C26"/>
</dbReference>
<sequence>MQDRSSVAASLHGCPTISNRLNCDTEETNPADITPEISEIAMPAMNRRPLIGVTACRRQLDPHPFNIVGQKYIDGVVDGAGALPLVIPPLAERLDTETLLNALDGILLTGSPSNIEPHRYGGARKDSVPPHDPLRDATTLDLLRNAVDRGVPLLAICRGCQEVNVAYGGTLHPQLQHVEGLIEHKEDNSLPLDEQYAPSHDIELVPNGLLAGLIDIPVIKVNSL</sequence>
<reference evidence="1" key="1">
    <citation type="submission" date="2018-05" db="EMBL/GenBank/DDBJ databases">
        <authorList>
            <person name="Lanie J.A."/>
            <person name="Ng W.-L."/>
            <person name="Kazmierczak K.M."/>
            <person name="Andrzejewski T.M."/>
            <person name="Davidsen T.M."/>
            <person name="Wayne K.J."/>
            <person name="Tettelin H."/>
            <person name="Glass J.I."/>
            <person name="Rusch D."/>
            <person name="Podicherti R."/>
            <person name="Tsui H.-C.T."/>
            <person name="Winkler M.E."/>
        </authorList>
    </citation>
    <scope>NUCLEOTIDE SEQUENCE</scope>
</reference>
<dbReference type="Gene3D" id="3.40.50.880">
    <property type="match status" value="1"/>
</dbReference>
<feature type="non-terminal residue" evidence="1">
    <location>
        <position position="224"/>
    </location>
</feature>
<dbReference type="EMBL" id="UINC01030243">
    <property type="protein sequence ID" value="SVB14314.1"/>
    <property type="molecule type" value="Genomic_DNA"/>
</dbReference>
<dbReference type="AlphaFoldDB" id="A0A382BKY1"/>
<proteinExistence type="predicted"/>
<dbReference type="PANTHER" id="PTHR43235:SF1">
    <property type="entry name" value="GLUTAMINE AMIDOTRANSFERASE PB2B2.05-RELATED"/>
    <property type="match status" value="1"/>
</dbReference>